<dbReference type="GO" id="GO:0004420">
    <property type="term" value="F:hydroxymethylglutaryl-CoA reductase (NADPH) activity"/>
    <property type="evidence" value="ECO:0007669"/>
    <property type="project" value="UniProtKB-EC"/>
</dbReference>
<dbReference type="GO" id="GO:0016126">
    <property type="term" value="P:sterol biosynthetic process"/>
    <property type="evidence" value="ECO:0007669"/>
    <property type="project" value="TreeGrafter"/>
</dbReference>
<dbReference type="FunCoup" id="A0A1W4X6G1">
    <property type="interactions" value="576"/>
</dbReference>
<evidence type="ECO:0000256" key="6">
    <source>
        <dbReference type="ARBA" id="ARBA00022857"/>
    </source>
</evidence>
<keyword evidence="5 13" id="KW-0256">Endoplasmic reticulum</keyword>
<dbReference type="InterPro" id="IPR023074">
    <property type="entry name" value="HMG_CoA_Rdtase_cat_sf"/>
</dbReference>
<dbReference type="Proteomes" id="UP000192223">
    <property type="component" value="Unplaced"/>
</dbReference>
<feature type="transmembrane region" description="Helical" evidence="13">
    <location>
        <begin position="195"/>
        <end position="224"/>
    </location>
</feature>
<evidence type="ECO:0000256" key="7">
    <source>
        <dbReference type="ARBA" id="ARBA00022989"/>
    </source>
</evidence>
<dbReference type="Gene3D" id="1.10.3270.10">
    <property type="entry name" value="HMGR, N-terminal domain"/>
    <property type="match status" value="1"/>
</dbReference>
<keyword evidence="10" id="KW-0325">Glycoprotein</keyword>
<dbReference type="InterPro" id="IPR009023">
    <property type="entry name" value="HMG_CoA_Rdtase_NAD(P)-bd_sf"/>
</dbReference>
<reference evidence="16" key="1">
    <citation type="submission" date="2025-08" db="UniProtKB">
        <authorList>
            <consortium name="RefSeq"/>
        </authorList>
    </citation>
    <scope>IDENTIFICATION</scope>
    <source>
        <tissue evidence="16">Entire body</tissue>
    </source>
</reference>
<comment type="similarity">
    <text evidence="3 13">Belongs to the HMG-CoA reductase family.</text>
</comment>
<dbReference type="InterPro" id="IPR023076">
    <property type="entry name" value="HMG_CoA_Rdtase_CS"/>
</dbReference>
<dbReference type="PROSITE" id="PS00318">
    <property type="entry name" value="HMG_COA_REDUCTASE_2"/>
    <property type="match status" value="1"/>
</dbReference>
<dbReference type="GO" id="GO:0015936">
    <property type="term" value="P:coenzyme A metabolic process"/>
    <property type="evidence" value="ECO:0007669"/>
    <property type="project" value="InterPro"/>
</dbReference>
<dbReference type="Pfam" id="PF00368">
    <property type="entry name" value="HMG-CoA_red"/>
    <property type="match status" value="1"/>
</dbReference>
<dbReference type="Gene3D" id="3.30.70.420">
    <property type="entry name" value="Hydroxymethylglutaryl-CoA reductase, class I/II, NAD/NADP-binding domain"/>
    <property type="match status" value="1"/>
</dbReference>
<proteinExistence type="inferred from homology"/>
<dbReference type="CDD" id="cd00643">
    <property type="entry name" value="HMG-CoA_reductase_classI"/>
    <property type="match status" value="1"/>
</dbReference>
<dbReference type="KEGG" id="apln:108741355"/>
<evidence type="ECO:0000256" key="9">
    <source>
        <dbReference type="ARBA" id="ARBA00023136"/>
    </source>
</evidence>
<feature type="transmembrane region" description="Helical" evidence="13">
    <location>
        <begin position="315"/>
        <end position="338"/>
    </location>
</feature>
<comment type="pathway">
    <text evidence="2 13">Metabolic intermediate biosynthesis; (R)-mevalonate biosynthesis; (R)-mevalonate from acetyl-CoA: step 3/3.</text>
</comment>
<dbReference type="PROSITE" id="PS50065">
    <property type="entry name" value="HMG_COA_REDUCTASE_4"/>
    <property type="match status" value="1"/>
</dbReference>
<keyword evidence="8 13" id="KW-0560">Oxidoreductase</keyword>
<dbReference type="GO" id="GO:0005778">
    <property type="term" value="C:peroxisomal membrane"/>
    <property type="evidence" value="ECO:0007669"/>
    <property type="project" value="TreeGrafter"/>
</dbReference>
<keyword evidence="9 13" id="KW-0472">Membrane</keyword>
<dbReference type="InterPro" id="IPR053958">
    <property type="entry name" value="HMGCR/SNAP/NPC1-like_SSD"/>
</dbReference>
<dbReference type="PANTHER" id="PTHR10572:SF24">
    <property type="entry name" value="3-HYDROXY-3-METHYLGLUTARYL-COENZYME A REDUCTASE"/>
    <property type="match status" value="1"/>
</dbReference>
<dbReference type="FunFam" id="3.90.770.10:FF:000002">
    <property type="entry name" value="3-hydroxy-3-methylglutaryl coenzyme A reductase"/>
    <property type="match status" value="1"/>
</dbReference>
<keyword evidence="7 13" id="KW-1133">Transmembrane helix</keyword>
<dbReference type="PROSITE" id="PS00066">
    <property type="entry name" value="HMG_COA_REDUCTASE_1"/>
    <property type="match status" value="1"/>
</dbReference>
<dbReference type="UniPathway" id="UPA00058">
    <property type="reaction ID" value="UER00103"/>
</dbReference>
<feature type="transmembrane region" description="Helical" evidence="13">
    <location>
        <begin position="12"/>
        <end position="34"/>
    </location>
</feature>
<evidence type="ECO:0000256" key="2">
    <source>
        <dbReference type="ARBA" id="ARBA00005084"/>
    </source>
</evidence>
<dbReference type="AlphaFoldDB" id="A0A1W4X6G1"/>
<dbReference type="SUPFAM" id="SSF56542">
    <property type="entry name" value="Substrate-binding domain of HMG-CoA reductase"/>
    <property type="match status" value="1"/>
</dbReference>
<dbReference type="Gene3D" id="3.90.770.10">
    <property type="entry name" value="3-hydroxy-3-methylglutaryl-coenzyme A Reductase, Chain A, domain 2"/>
    <property type="match status" value="1"/>
</dbReference>
<dbReference type="InterPro" id="IPR009029">
    <property type="entry name" value="HMG_CoA_Rdtase_sub-bd_dom_sf"/>
</dbReference>
<dbReference type="GO" id="GO:0050661">
    <property type="term" value="F:NADP binding"/>
    <property type="evidence" value="ECO:0007669"/>
    <property type="project" value="InterPro"/>
</dbReference>
<name>A0A1W4X6G1_AGRPL</name>
<dbReference type="GeneID" id="108741355"/>
<feature type="transmembrane region" description="Helical" evidence="13">
    <location>
        <begin position="92"/>
        <end position="115"/>
    </location>
</feature>
<dbReference type="GO" id="GO:0005789">
    <property type="term" value="C:endoplasmic reticulum membrane"/>
    <property type="evidence" value="ECO:0007669"/>
    <property type="project" value="UniProtKB-SubCell"/>
</dbReference>
<dbReference type="PRINTS" id="PR00071">
    <property type="entry name" value="HMGCOARDTASE"/>
</dbReference>
<evidence type="ECO:0000313" key="16">
    <source>
        <dbReference type="RefSeq" id="XP_018331654.1"/>
    </source>
</evidence>
<evidence type="ECO:0000259" key="14">
    <source>
        <dbReference type="PROSITE" id="PS50156"/>
    </source>
</evidence>
<feature type="transmembrane region" description="Helical" evidence="13">
    <location>
        <begin position="127"/>
        <end position="149"/>
    </location>
</feature>
<evidence type="ECO:0000256" key="3">
    <source>
        <dbReference type="ARBA" id="ARBA00007661"/>
    </source>
</evidence>
<dbReference type="STRING" id="224129.A0A1W4X6G1"/>
<dbReference type="Pfam" id="PF12349">
    <property type="entry name" value="Sterol-sensing"/>
    <property type="match status" value="1"/>
</dbReference>
<dbReference type="InterPro" id="IPR000731">
    <property type="entry name" value="SSD"/>
</dbReference>
<dbReference type="FunFam" id="3.30.70.420:FF:000001">
    <property type="entry name" value="3-hydroxy-3-methylglutaryl coenzyme A reductase"/>
    <property type="match status" value="1"/>
</dbReference>
<dbReference type="SUPFAM" id="SSF55035">
    <property type="entry name" value="NAD-binding domain of HMG-CoA reductase"/>
    <property type="match status" value="1"/>
</dbReference>
<dbReference type="InParanoid" id="A0A1W4X6G1"/>
<protein>
    <recommendedName>
        <fullName evidence="13">3-hydroxy-3-methylglutaryl coenzyme A reductase</fullName>
        <shortName evidence="13">HMG-CoA reductase</shortName>
        <ecNumber evidence="13">1.1.1.34</ecNumber>
    </recommendedName>
</protein>
<feature type="domain" description="SSD" evidence="14">
    <location>
        <begin position="63"/>
        <end position="220"/>
    </location>
</feature>
<dbReference type="FunFam" id="1.10.3270.10:FF:000001">
    <property type="entry name" value="3-hydroxy-3-methylglutaryl coenzyme A reductase"/>
    <property type="match status" value="1"/>
</dbReference>
<dbReference type="CTD" id="3156"/>
<gene>
    <name evidence="16" type="primary">LOC108741355</name>
</gene>
<evidence type="ECO:0000256" key="4">
    <source>
        <dbReference type="ARBA" id="ARBA00022692"/>
    </source>
</evidence>
<dbReference type="OrthoDB" id="310654at2759"/>
<dbReference type="PROSITE" id="PS50156">
    <property type="entry name" value="SSD"/>
    <property type="match status" value="1"/>
</dbReference>
<evidence type="ECO:0000256" key="10">
    <source>
        <dbReference type="ARBA" id="ARBA00023180"/>
    </source>
</evidence>
<feature type="transmembrane region" description="Helical" evidence="13">
    <location>
        <begin position="170"/>
        <end position="189"/>
    </location>
</feature>
<comment type="subcellular location">
    <subcellularLocation>
        <location evidence="1 13">Endoplasmic reticulum membrane</location>
        <topology evidence="1 13">Multi-pass membrane protein</topology>
    </subcellularLocation>
</comment>
<dbReference type="EC" id="1.1.1.34" evidence="13"/>
<dbReference type="InterPro" id="IPR004816">
    <property type="entry name" value="HMG_CoA_Rdtase_metazoan"/>
</dbReference>
<evidence type="ECO:0000256" key="5">
    <source>
        <dbReference type="ARBA" id="ARBA00022824"/>
    </source>
</evidence>
<keyword evidence="4 13" id="KW-0812">Transmembrane</keyword>
<dbReference type="InterPro" id="IPR023282">
    <property type="entry name" value="HMG_CoA_Rdtase_N"/>
</dbReference>
<comment type="catalytic activity">
    <reaction evidence="12">
        <text>(R)-mevalonate + 2 NADP(+) + CoA = (3S)-3-hydroxy-3-methylglutaryl-CoA + 2 NADPH + 2 H(+)</text>
        <dbReference type="Rhea" id="RHEA:15989"/>
        <dbReference type="ChEBI" id="CHEBI:15378"/>
        <dbReference type="ChEBI" id="CHEBI:36464"/>
        <dbReference type="ChEBI" id="CHEBI:43074"/>
        <dbReference type="ChEBI" id="CHEBI:57287"/>
        <dbReference type="ChEBI" id="CHEBI:57783"/>
        <dbReference type="ChEBI" id="CHEBI:58349"/>
        <dbReference type="EC" id="1.1.1.34"/>
    </reaction>
    <physiologicalReaction direction="right-to-left" evidence="12">
        <dbReference type="Rhea" id="RHEA:15991"/>
    </physiologicalReaction>
</comment>
<dbReference type="NCBIfam" id="TIGR00920">
    <property type="entry name" value="2A060605"/>
    <property type="match status" value="1"/>
</dbReference>
<dbReference type="PANTHER" id="PTHR10572">
    <property type="entry name" value="3-HYDROXY-3-METHYLGLUTARYL-COENZYME A REDUCTASE"/>
    <property type="match status" value="1"/>
</dbReference>
<evidence type="ECO:0000313" key="15">
    <source>
        <dbReference type="Proteomes" id="UP000192223"/>
    </source>
</evidence>
<keyword evidence="6 13" id="KW-0521">NADP</keyword>
<evidence type="ECO:0000256" key="8">
    <source>
        <dbReference type="ARBA" id="ARBA00023002"/>
    </source>
</evidence>
<dbReference type="InterPro" id="IPR004554">
    <property type="entry name" value="HMG_CoA_Rdtase_eu_arc"/>
</dbReference>
<keyword evidence="11" id="KW-0414">Isoprene biosynthesis</keyword>
<dbReference type="NCBIfam" id="TIGR00533">
    <property type="entry name" value="HMG_CoA_R_NADP"/>
    <property type="match status" value="1"/>
</dbReference>
<dbReference type="InterPro" id="IPR002202">
    <property type="entry name" value="HMG_CoA_Rdtase"/>
</dbReference>
<sequence length="897" mass="98825">MASTLFYKHGEFCAAHPWEVIVAILTLTGCMFSVEQQYAAPLPKPPIRDCASCIQEAEYNAADLIVMTLIRCLAVPYSYYQFCILQKFGSKYIIGIAGLFTVCSSFVFTTTVINLLRFDVADIRDALFFFILLMDLSKAVILAQFALCAKNQDEIKNNIAKGMAILGPTVTLDAIVEALVISVGALSGVRRLEIFSGFACLSILVNYVIFMTFYPACLSLLLELSRTSSIYLKKEIRPSLIISALNEEDNKSNPIVRRVKLIMSVGLMLVHIHRYMYRWPSHEESIDSVSPFVVEQHLALNSTQTVTFHGYLMRWIALSADHIVILILLLALLCKFIFFENKEELVEQLRVHMNNQSLEFLNPNEHQNNHLNRTIRQRFIPTMPFFRSHSMFLDNVSLDNEEKDLVDKEVQTQNEVEILSLPLNNSKEVTSKNIAVLCPPMARSVNECLTIYKSDLGATTLTDEEVILLVKNKHIPPYQIEKAVDDPERGVRIRRQMIGKDGNFGEALEDLPYKNYDYTKVMGACCENVIGYMPIPVGIAGPLLLDGKVIYVPMATTEGCLVASTNRGSRALLKCGITSRVVADGMTRGPVVRFPSVAKASEVMVWMENKENFGKIKESFDASSRFARLKKIQVRIAGRYLFARFVATTGDAMGMNMLSKGTEMSLKFIQTLFPEMEILSISGNFCADKKPAAVNWIEGRGKSVVCEAVVPAEIVSTVLKTSTHALVDVNISKNMVGSAMAGSIGGFNAHAANVVTAIFIATGQDPAQNVGSSNCMTLMEPWGRNGEDLYISCTMPSVEVGTIGGGTVLPAQAACLEMLGVKGSHSECPGENANQLARVVCGTVLAGELSLMAALAAGHLVRSHLRHNRSSVAIFSEMEGNIHVTPPCKTGAYFVKT</sequence>
<dbReference type="GO" id="GO:0008299">
    <property type="term" value="P:isoprenoid biosynthetic process"/>
    <property type="evidence" value="ECO:0007669"/>
    <property type="project" value="UniProtKB-KW"/>
</dbReference>
<accession>A0A1W4X6G1</accession>
<organism evidence="15 16">
    <name type="scientific">Agrilus planipennis</name>
    <name type="common">Emerald ash borer</name>
    <name type="synonym">Agrilus marcopoli</name>
    <dbReference type="NCBI Taxonomy" id="224129"/>
    <lineage>
        <taxon>Eukaryota</taxon>
        <taxon>Metazoa</taxon>
        <taxon>Ecdysozoa</taxon>
        <taxon>Arthropoda</taxon>
        <taxon>Hexapoda</taxon>
        <taxon>Insecta</taxon>
        <taxon>Pterygota</taxon>
        <taxon>Neoptera</taxon>
        <taxon>Endopterygota</taxon>
        <taxon>Coleoptera</taxon>
        <taxon>Polyphaga</taxon>
        <taxon>Elateriformia</taxon>
        <taxon>Buprestoidea</taxon>
        <taxon>Buprestidae</taxon>
        <taxon>Agrilinae</taxon>
        <taxon>Agrilus</taxon>
    </lineage>
</organism>
<evidence type="ECO:0000256" key="13">
    <source>
        <dbReference type="RuleBase" id="RU361219"/>
    </source>
</evidence>
<keyword evidence="15" id="KW-1185">Reference proteome</keyword>
<evidence type="ECO:0000256" key="12">
    <source>
        <dbReference type="ARBA" id="ARBA00049909"/>
    </source>
</evidence>
<dbReference type="RefSeq" id="XP_018331654.1">
    <property type="nucleotide sequence ID" value="XM_018476152.1"/>
</dbReference>
<dbReference type="PROSITE" id="PS01192">
    <property type="entry name" value="HMG_COA_REDUCTASE_3"/>
    <property type="match status" value="1"/>
</dbReference>
<evidence type="ECO:0000256" key="11">
    <source>
        <dbReference type="ARBA" id="ARBA00023229"/>
    </source>
</evidence>
<evidence type="ECO:0000256" key="1">
    <source>
        <dbReference type="ARBA" id="ARBA00004477"/>
    </source>
</evidence>